<dbReference type="EMBL" id="KV918894">
    <property type="protein sequence ID" value="OSX75684.1"/>
    <property type="molecule type" value="Genomic_DNA"/>
</dbReference>
<dbReference type="PROSITE" id="PS00062">
    <property type="entry name" value="ALDOKETO_REDUCTASE_2"/>
    <property type="match status" value="1"/>
</dbReference>
<accession>A0A1X6P4C7</accession>
<evidence type="ECO:0000259" key="2">
    <source>
        <dbReference type="Pfam" id="PF00248"/>
    </source>
</evidence>
<dbReference type="InterPro" id="IPR023210">
    <property type="entry name" value="NADP_OxRdtase_dom"/>
</dbReference>
<dbReference type="GO" id="GO:0016616">
    <property type="term" value="F:oxidoreductase activity, acting on the CH-OH group of donors, NAD or NADP as acceptor"/>
    <property type="evidence" value="ECO:0007669"/>
    <property type="project" value="UniProtKB-ARBA"/>
</dbReference>
<dbReference type="PANTHER" id="PTHR11732">
    <property type="entry name" value="ALDO/KETO REDUCTASE"/>
    <property type="match status" value="1"/>
</dbReference>
<protein>
    <recommendedName>
        <fullName evidence="2">NADP-dependent oxidoreductase domain-containing protein</fullName>
    </recommendedName>
</protein>
<evidence type="ECO:0000313" key="4">
    <source>
        <dbReference type="Proteomes" id="UP000218209"/>
    </source>
</evidence>
<dbReference type="PROSITE" id="PS00798">
    <property type="entry name" value="ALDOKETO_REDUCTASE_1"/>
    <property type="match status" value="1"/>
</dbReference>
<organism evidence="3 4">
    <name type="scientific">Porphyra umbilicalis</name>
    <name type="common">Purple laver</name>
    <name type="synonym">Red alga</name>
    <dbReference type="NCBI Taxonomy" id="2786"/>
    <lineage>
        <taxon>Eukaryota</taxon>
        <taxon>Rhodophyta</taxon>
        <taxon>Bangiophyceae</taxon>
        <taxon>Bangiales</taxon>
        <taxon>Bangiaceae</taxon>
        <taxon>Porphyra</taxon>
    </lineage>
</organism>
<name>A0A1X6P4C7_PORUM</name>
<sequence>MLTQLASTARLLLSRLSVSLQASRVLSLIRPLDRLARLGFSPAPPTRSLVRFPRPIPTLSAIMPSKTVTLPTGHTLAVNGFGTWKSEPGKVGAAVKKALEIGYRHIDCAAIYMNEAEVGAVFAEMFGGDNPAVKREDVWITSKVWTSCGSKKEVVAACRQSLSDLKLDYLDEYLVHWPANWEHQGLPITETTMGTGPDGKLRWSKTNTLQSKWEGMEECHRLGLTKTIGVSNYSALLLMDLLSYAKIPPAINQIEAHVNNQRAELRSVCTDNNIHVTMYSVLGSGKEGPLQDPTVKAIAKAHGVSPGAICIAWALSTGCSVLAKSVTPSRVEENFKADEIDLTADEVKQLEALERGLLVCNMNEYWGFPAHA</sequence>
<keyword evidence="4" id="KW-1185">Reference proteome</keyword>
<dbReference type="AlphaFoldDB" id="A0A1X6P4C7"/>
<dbReference type="Gene3D" id="3.20.20.100">
    <property type="entry name" value="NADP-dependent oxidoreductase domain"/>
    <property type="match status" value="1"/>
</dbReference>
<keyword evidence="1" id="KW-0560">Oxidoreductase</keyword>
<dbReference type="FunFam" id="3.20.20.100:FF:000002">
    <property type="entry name" value="2,5-diketo-D-gluconic acid reductase A"/>
    <property type="match status" value="1"/>
</dbReference>
<feature type="domain" description="NADP-dependent oxidoreductase" evidence="2">
    <location>
        <begin position="81"/>
        <end position="354"/>
    </location>
</feature>
<evidence type="ECO:0000256" key="1">
    <source>
        <dbReference type="ARBA" id="ARBA00023002"/>
    </source>
</evidence>
<dbReference type="InterPro" id="IPR018170">
    <property type="entry name" value="Aldo/ket_reductase_CS"/>
</dbReference>
<dbReference type="SUPFAM" id="SSF51430">
    <property type="entry name" value="NAD(P)-linked oxidoreductase"/>
    <property type="match status" value="1"/>
</dbReference>
<dbReference type="Pfam" id="PF00248">
    <property type="entry name" value="Aldo_ket_red"/>
    <property type="match status" value="1"/>
</dbReference>
<dbReference type="PRINTS" id="PR00069">
    <property type="entry name" value="ALDKETRDTASE"/>
</dbReference>
<dbReference type="Proteomes" id="UP000218209">
    <property type="component" value="Unassembled WGS sequence"/>
</dbReference>
<proteinExistence type="predicted"/>
<reference evidence="3 4" key="1">
    <citation type="submission" date="2017-03" db="EMBL/GenBank/DDBJ databases">
        <title>WGS assembly of Porphyra umbilicalis.</title>
        <authorList>
            <person name="Brawley S.H."/>
            <person name="Blouin N.A."/>
            <person name="Ficko-Blean E."/>
            <person name="Wheeler G.L."/>
            <person name="Lohr M."/>
            <person name="Goodson H.V."/>
            <person name="Jenkins J.W."/>
            <person name="Blaby-Haas C.E."/>
            <person name="Helliwell K.E."/>
            <person name="Chan C."/>
            <person name="Marriage T."/>
            <person name="Bhattacharya D."/>
            <person name="Klein A.S."/>
            <person name="Badis Y."/>
            <person name="Brodie J."/>
            <person name="Cao Y."/>
            <person name="Collen J."/>
            <person name="Dittami S.M."/>
            <person name="Gachon C.M."/>
            <person name="Green B.R."/>
            <person name="Karpowicz S."/>
            <person name="Kim J.W."/>
            <person name="Kudahl U."/>
            <person name="Lin S."/>
            <person name="Michel G."/>
            <person name="Mittag M."/>
            <person name="Olson B.J."/>
            <person name="Pangilinan J."/>
            <person name="Peng Y."/>
            <person name="Qiu H."/>
            <person name="Shu S."/>
            <person name="Singer J.T."/>
            <person name="Smith A.G."/>
            <person name="Sprecher B.N."/>
            <person name="Wagner V."/>
            <person name="Wang W."/>
            <person name="Wang Z.-Y."/>
            <person name="Yan J."/>
            <person name="Yarish C."/>
            <person name="Zoeuner-Riek S."/>
            <person name="Zhuang Y."/>
            <person name="Zou Y."/>
            <person name="Lindquist E.A."/>
            <person name="Grimwood J."/>
            <person name="Barry K."/>
            <person name="Rokhsar D.S."/>
            <person name="Schmutz J."/>
            <person name="Stiller J.W."/>
            <person name="Grossman A.R."/>
            <person name="Prochnik S.E."/>
        </authorList>
    </citation>
    <scope>NUCLEOTIDE SEQUENCE [LARGE SCALE GENOMIC DNA]</scope>
    <source>
        <strain evidence="3">4086291</strain>
    </source>
</reference>
<dbReference type="OrthoDB" id="416253at2759"/>
<dbReference type="InterPro" id="IPR036812">
    <property type="entry name" value="NAD(P)_OxRdtase_dom_sf"/>
</dbReference>
<evidence type="ECO:0000313" key="3">
    <source>
        <dbReference type="EMBL" id="OSX75684.1"/>
    </source>
</evidence>
<dbReference type="InterPro" id="IPR020471">
    <property type="entry name" value="AKR"/>
</dbReference>
<gene>
    <name evidence="3" type="ORF">BU14_0225s0001</name>
</gene>